<dbReference type="Pfam" id="PF00672">
    <property type="entry name" value="HAMP"/>
    <property type="match status" value="1"/>
</dbReference>
<dbReference type="GO" id="GO:0005886">
    <property type="term" value="C:plasma membrane"/>
    <property type="evidence" value="ECO:0007669"/>
    <property type="project" value="UniProtKB-SubCell"/>
</dbReference>
<dbReference type="Gene3D" id="3.30.565.10">
    <property type="entry name" value="Histidine kinase-like ATPase, C-terminal domain"/>
    <property type="match status" value="1"/>
</dbReference>
<feature type="domain" description="Response regulatory" evidence="23">
    <location>
        <begin position="968"/>
        <end position="1083"/>
    </location>
</feature>
<keyword evidence="11" id="KW-0067">ATP-binding</keyword>
<keyword evidence="7" id="KW-0808">Transferase</keyword>
<dbReference type="Gene3D" id="3.30.450.20">
    <property type="entry name" value="PAS domain"/>
    <property type="match status" value="1"/>
</dbReference>
<evidence type="ECO:0000313" key="29">
    <source>
        <dbReference type="Proteomes" id="UP000269154"/>
    </source>
</evidence>
<evidence type="ECO:0000256" key="5">
    <source>
        <dbReference type="ARBA" id="ARBA00022475"/>
    </source>
</evidence>
<keyword evidence="29" id="KW-1185">Reference proteome</keyword>
<comment type="caution">
    <text evidence="28">The sequence shown here is derived from an EMBL/GenBank/DDBJ whole genome shotgun (WGS) entry which is preliminary data.</text>
</comment>
<comment type="subunit">
    <text evidence="15">At low DSF concentrations, interacts with RpfF.</text>
</comment>
<dbReference type="SUPFAM" id="SSF55785">
    <property type="entry name" value="PYP-like sensor domain (PAS domain)"/>
    <property type="match status" value="1"/>
</dbReference>
<dbReference type="SUPFAM" id="SSF47226">
    <property type="entry name" value="Histidine-containing phosphotransfer domain, HPT domain"/>
    <property type="match status" value="1"/>
</dbReference>
<dbReference type="FunFam" id="1.10.287.130:FF:000002">
    <property type="entry name" value="Two-component osmosensing histidine kinase"/>
    <property type="match status" value="1"/>
</dbReference>
<dbReference type="InterPro" id="IPR003594">
    <property type="entry name" value="HATPase_dom"/>
</dbReference>
<evidence type="ECO:0000256" key="18">
    <source>
        <dbReference type="PROSITE-ProRule" id="PRU00110"/>
    </source>
</evidence>
<dbReference type="SUPFAM" id="SSF47384">
    <property type="entry name" value="Homodimeric domain of signal transducing histidine kinase"/>
    <property type="match status" value="1"/>
</dbReference>
<evidence type="ECO:0000256" key="19">
    <source>
        <dbReference type="PROSITE-ProRule" id="PRU00169"/>
    </source>
</evidence>
<evidence type="ECO:0000259" key="26">
    <source>
        <dbReference type="PROSITE" id="PS50885"/>
    </source>
</evidence>
<evidence type="ECO:0000256" key="16">
    <source>
        <dbReference type="ARBA" id="ARBA00068150"/>
    </source>
</evidence>
<evidence type="ECO:0000259" key="25">
    <source>
        <dbReference type="PROSITE" id="PS50113"/>
    </source>
</evidence>
<evidence type="ECO:0000256" key="2">
    <source>
        <dbReference type="ARBA" id="ARBA00004651"/>
    </source>
</evidence>
<evidence type="ECO:0000256" key="3">
    <source>
        <dbReference type="ARBA" id="ARBA00006402"/>
    </source>
</evidence>
<evidence type="ECO:0000256" key="14">
    <source>
        <dbReference type="ARBA" id="ARBA00023136"/>
    </source>
</evidence>
<dbReference type="OrthoDB" id="5389090at2"/>
<dbReference type="NCBIfam" id="TIGR00229">
    <property type="entry name" value="sensory_box"/>
    <property type="match status" value="1"/>
</dbReference>
<dbReference type="SMART" id="SM00091">
    <property type="entry name" value="PAS"/>
    <property type="match status" value="1"/>
</dbReference>
<reference evidence="28 29" key="1">
    <citation type="journal article" date="2018" name="ACS Chem. Biol.">
        <title>Ketoreductase domain dysfunction expands chemodiversity: malyngamide biosynthesis in the cyanobacterium Okeania hirsuta.</title>
        <authorList>
            <person name="Moss N.A."/>
            <person name="Leao T."/>
            <person name="Rankin M."/>
            <person name="McCullough T.M."/>
            <person name="Qu P."/>
            <person name="Korobeynikov A."/>
            <person name="Smith J.L."/>
            <person name="Gerwick L."/>
            <person name="Gerwick W.H."/>
        </authorList>
    </citation>
    <scope>NUCLEOTIDE SEQUENCE [LARGE SCALE GENOMIC DNA]</scope>
    <source>
        <strain evidence="28 29">PAB10Feb10-1</strain>
    </source>
</reference>
<dbReference type="Gene3D" id="1.10.287.130">
    <property type="match status" value="1"/>
</dbReference>
<feature type="region of interest" description="Disordered" evidence="20">
    <location>
        <begin position="140"/>
        <end position="164"/>
    </location>
</feature>
<evidence type="ECO:0000256" key="17">
    <source>
        <dbReference type="ARBA" id="ARBA00074306"/>
    </source>
</evidence>
<dbReference type="Pfam" id="PF08447">
    <property type="entry name" value="PAS_3"/>
    <property type="match status" value="1"/>
</dbReference>
<keyword evidence="10" id="KW-0418">Kinase</keyword>
<keyword evidence="9" id="KW-0547">Nucleotide-binding</keyword>
<dbReference type="Proteomes" id="UP000269154">
    <property type="component" value="Unassembled WGS sequence"/>
</dbReference>
<dbReference type="InterPro" id="IPR036641">
    <property type="entry name" value="HPT_dom_sf"/>
</dbReference>
<dbReference type="CDD" id="cd17546">
    <property type="entry name" value="REC_hyHK_CKI1_RcsC-like"/>
    <property type="match status" value="1"/>
</dbReference>
<dbReference type="SMART" id="SM00448">
    <property type="entry name" value="REC"/>
    <property type="match status" value="2"/>
</dbReference>
<dbReference type="GO" id="GO:0005524">
    <property type="term" value="F:ATP binding"/>
    <property type="evidence" value="ECO:0007669"/>
    <property type="project" value="UniProtKB-KW"/>
</dbReference>
<evidence type="ECO:0000256" key="1">
    <source>
        <dbReference type="ARBA" id="ARBA00000085"/>
    </source>
</evidence>
<evidence type="ECO:0000256" key="4">
    <source>
        <dbReference type="ARBA" id="ARBA00012438"/>
    </source>
</evidence>
<dbReference type="PROSITE" id="PS50109">
    <property type="entry name" value="HIS_KIN"/>
    <property type="match status" value="1"/>
</dbReference>
<evidence type="ECO:0000259" key="22">
    <source>
        <dbReference type="PROSITE" id="PS50109"/>
    </source>
</evidence>
<feature type="domain" description="PAC" evidence="25">
    <location>
        <begin position="434"/>
        <end position="487"/>
    </location>
</feature>
<dbReference type="CDD" id="cd00082">
    <property type="entry name" value="HisKA"/>
    <property type="match status" value="1"/>
</dbReference>
<keyword evidence="12 21" id="KW-1133">Transmembrane helix</keyword>
<comment type="similarity">
    <text evidence="3">In the N-terminal section; belongs to the phytochrome family.</text>
</comment>
<feature type="domain" description="Response regulatory" evidence="23">
    <location>
        <begin position="1114"/>
        <end position="1240"/>
    </location>
</feature>
<evidence type="ECO:0000256" key="20">
    <source>
        <dbReference type="SAM" id="MobiDB-lite"/>
    </source>
</evidence>
<evidence type="ECO:0000259" key="23">
    <source>
        <dbReference type="PROSITE" id="PS50110"/>
    </source>
</evidence>
<dbReference type="InterPro" id="IPR004358">
    <property type="entry name" value="Sig_transdc_His_kin-like_C"/>
</dbReference>
<feature type="modified residue" description="Phosphohistidine" evidence="18">
    <location>
        <position position="1324"/>
    </location>
</feature>
<evidence type="ECO:0000256" key="15">
    <source>
        <dbReference type="ARBA" id="ARBA00064003"/>
    </source>
</evidence>
<dbReference type="Gene3D" id="1.20.120.160">
    <property type="entry name" value="HPT domain"/>
    <property type="match status" value="1"/>
</dbReference>
<evidence type="ECO:0000256" key="13">
    <source>
        <dbReference type="ARBA" id="ARBA00023012"/>
    </source>
</evidence>
<organism evidence="28 29">
    <name type="scientific">Okeania hirsuta</name>
    <dbReference type="NCBI Taxonomy" id="1458930"/>
    <lineage>
        <taxon>Bacteria</taxon>
        <taxon>Bacillati</taxon>
        <taxon>Cyanobacteriota</taxon>
        <taxon>Cyanophyceae</taxon>
        <taxon>Oscillatoriophycideae</taxon>
        <taxon>Oscillatoriales</taxon>
        <taxon>Microcoleaceae</taxon>
        <taxon>Okeania</taxon>
    </lineage>
</organism>
<dbReference type="CDD" id="cd00088">
    <property type="entry name" value="HPT"/>
    <property type="match status" value="1"/>
</dbReference>
<feature type="transmembrane region" description="Helical" evidence="21">
    <location>
        <begin position="278"/>
        <end position="300"/>
    </location>
</feature>
<dbReference type="InterPro" id="IPR036890">
    <property type="entry name" value="HATPase_C_sf"/>
</dbReference>
<dbReference type="PROSITE" id="PS50894">
    <property type="entry name" value="HPT"/>
    <property type="match status" value="1"/>
</dbReference>
<feature type="domain" description="Histidine kinase" evidence="22">
    <location>
        <begin position="678"/>
        <end position="909"/>
    </location>
</feature>
<dbReference type="SMART" id="SM00073">
    <property type="entry name" value="HPT"/>
    <property type="match status" value="1"/>
</dbReference>
<evidence type="ECO:0000256" key="9">
    <source>
        <dbReference type="ARBA" id="ARBA00022741"/>
    </source>
</evidence>
<dbReference type="PANTHER" id="PTHR45339">
    <property type="entry name" value="HYBRID SIGNAL TRANSDUCTION HISTIDINE KINASE J"/>
    <property type="match status" value="1"/>
</dbReference>
<feature type="modified residue" description="4-aspartylphosphate" evidence="19">
    <location>
        <position position="1018"/>
    </location>
</feature>
<evidence type="ECO:0000256" key="6">
    <source>
        <dbReference type="ARBA" id="ARBA00022553"/>
    </source>
</evidence>
<dbReference type="FunFam" id="3.30.565.10:FF:000010">
    <property type="entry name" value="Sensor histidine kinase RcsC"/>
    <property type="match status" value="1"/>
</dbReference>
<dbReference type="Gene3D" id="3.40.50.2300">
    <property type="match status" value="2"/>
</dbReference>
<dbReference type="PROSITE" id="PS50113">
    <property type="entry name" value="PAC"/>
    <property type="match status" value="1"/>
</dbReference>
<dbReference type="PANTHER" id="PTHR45339:SF1">
    <property type="entry name" value="HYBRID SIGNAL TRANSDUCTION HISTIDINE KINASE J"/>
    <property type="match status" value="1"/>
</dbReference>
<dbReference type="CDD" id="cd16922">
    <property type="entry name" value="HATPase_EvgS-ArcB-TorS-like"/>
    <property type="match status" value="1"/>
</dbReference>
<dbReference type="SUPFAM" id="SSF158472">
    <property type="entry name" value="HAMP domain-like"/>
    <property type="match status" value="1"/>
</dbReference>
<dbReference type="SMART" id="SM00388">
    <property type="entry name" value="HisKA"/>
    <property type="match status" value="1"/>
</dbReference>
<evidence type="ECO:0000256" key="8">
    <source>
        <dbReference type="ARBA" id="ARBA00022692"/>
    </source>
</evidence>
<dbReference type="GO" id="GO:0000155">
    <property type="term" value="F:phosphorelay sensor kinase activity"/>
    <property type="evidence" value="ECO:0007669"/>
    <property type="project" value="InterPro"/>
</dbReference>
<dbReference type="EC" id="2.7.13.3" evidence="4"/>
<dbReference type="InterPro" id="IPR000700">
    <property type="entry name" value="PAS-assoc_C"/>
</dbReference>
<dbReference type="CDD" id="cd06225">
    <property type="entry name" value="HAMP"/>
    <property type="match status" value="1"/>
</dbReference>
<feature type="modified residue" description="4-aspartylphosphate" evidence="19">
    <location>
        <position position="1163"/>
    </location>
</feature>
<dbReference type="SMART" id="SM00086">
    <property type="entry name" value="PAC"/>
    <property type="match status" value="1"/>
</dbReference>
<dbReference type="PROSITE" id="PS50112">
    <property type="entry name" value="PAS"/>
    <property type="match status" value="1"/>
</dbReference>
<name>A0A3N6R6U0_9CYAN</name>
<dbReference type="InterPro" id="IPR001789">
    <property type="entry name" value="Sig_transdc_resp-reg_receiver"/>
</dbReference>
<dbReference type="EMBL" id="RCBY01000249">
    <property type="protein sequence ID" value="RQH27497.1"/>
    <property type="molecule type" value="Genomic_DNA"/>
</dbReference>
<dbReference type="Pfam" id="PF00512">
    <property type="entry name" value="HisKA"/>
    <property type="match status" value="1"/>
</dbReference>
<dbReference type="InterPro" id="IPR008207">
    <property type="entry name" value="Sig_transdc_His_kin_Hpt_dom"/>
</dbReference>
<dbReference type="InterPro" id="IPR001610">
    <property type="entry name" value="PAC"/>
</dbReference>
<dbReference type="Pfam" id="PF01627">
    <property type="entry name" value="Hpt"/>
    <property type="match status" value="1"/>
</dbReference>
<gene>
    <name evidence="28" type="ORF">D5R40_27360</name>
</gene>
<dbReference type="Pfam" id="PF02518">
    <property type="entry name" value="HATPase_c"/>
    <property type="match status" value="1"/>
</dbReference>
<sequence>MSNLSVKVKQDRIFALSKKLVDQNKLESNNINKFIDFNSFDNFWINQKLNFLLLLNARGEILFSQEFDGSQQTEILISENLKKYLPIGKNISQQTGIILLPETYLPIADTPILNEIDSLNVLGELVYDINLNYLGVNPPLAPPPPRRGSQSDRVRKKERRRKSRRGRKFFVCALIRTRHHTSFHQRHLNNNILIVGCYLNDATIAKLAELTKLSLTFSRWENNSQQIDRQLKTSEIVLEPLNSDRVNGYRTVKDIDTQPPLILQREVDRIIRHHSPSFWSYFIFSSVIVGLVFGIVMLALREKLLVSRISKLNKIVNKIASSGDLSMRVPMPGDDELSNLAQTMNKMLEALQHSQLESQDNEERYRLMAENSTDMISRHSPDGVFLYVSPACRNLMGYSPLEIVGTHPKEFFASEDIKAIAKAYHTIINNPVTYTIAYRVLCQKGKYIWFETTARTIRDPETGKVQEIIAVSRDISDRKQREQELQESEAAIRRLYEITSTPCQGTNQDNRIIFCFYDRLQKLLEMGCQKFGLEIGVLSRIEDNKYTIVAAKTPDNSILKGEEFDLEKTFIFTAIAEDPICFESIQYSGFCITVDMAFQIEAYMGTSVMVGGSVYGTLNFWSPKALNEPLKAVDKELLKLMAQWIGGELERQQTANDLAKARDEALAATRAKSEFLATMSHEIRTPMNAVIGMTGLLLDTPLKTDQKDFVQTIRSSGETLLTLINDILDFSKIESEKLDLEANPFDLQHCLEESVDLLAAKASEKNLELVYFISPETPTTIIGDITRVRQILVNLLSNAVKFTSNGEVLVSVSSRRLEAEENSQNLKAKNSSEFDNCDIFPVYEIQFSVRDTGIGIPATRMNRLFKSFSQVDSSTSRKYGGTGLGLVISKRLAEMMGGQMWVESMGAVGGNPPAGYKFLDEKLEYINEKLGSNFYFTIVTECSIKTVKDQLIQTNYLDNNRHSLIDKKILIVDDNTTNRKILLKQTESWGMVVSTAENATHALDLMTKKYKFDLAIIDMQMPEIDGLTLANKIRQNPMYRDLPLVILTSFRRQEINDFYQLFAAIINKPVKQSQLYEILLNIFSGKGIEIRITNNNSKWNSQTIPLLAEQLPLRILLADDHLVNQKVALQILQRMGYRADVASNGLEVLEAVFSLPYDVVLMDVQMPLMDGLEAARRIRQKYENITEHPEKVSQRRPRIIAMTANAMQGDREECIAAGMDDYISKPIRMEQLIEALSKAKSVVSEGKEKLTFPQSNLSPATVPDDNHIFTEQTILESKVIEELKEVEALDEVIDIYLDTSPELLENINIAINQADPLILKNAAHSLKSISGTLGAMILYKICQELEIMARLAYESENSTPAEAIEIFSQVKVEYEKVIAALKIERQK</sequence>
<feature type="domain" description="HAMP" evidence="26">
    <location>
        <begin position="303"/>
        <end position="356"/>
    </location>
</feature>
<protein>
    <recommendedName>
        <fullName evidence="17">Circadian input-output histidine kinase CikA</fullName>
        <ecNumber evidence="4">2.7.13.3</ecNumber>
    </recommendedName>
    <alternativeName>
        <fullName evidence="16">Sensory/regulatory protein RpfC</fullName>
    </alternativeName>
</protein>
<dbReference type="InterPro" id="IPR000014">
    <property type="entry name" value="PAS"/>
</dbReference>
<keyword evidence="13" id="KW-0902">Two-component regulatory system</keyword>
<evidence type="ECO:0000256" key="12">
    <source>
        <dbReference type="ARBA" id="ARBA00022989"/>
    </source>
</evidence>
<dbReference type="InterPro" id="IPR036097">
    <property type="entry name" value="HisK_dim/P_sf"/>
</dbReference>
<dbReference type="SMART" id="SM00304">
    <property type="entry name" value="HAMP"/>
    <property type="match status" value="1"/>
</dbReference>
<dbReference type="PROSITE" id="PS50110">
    <property type="entry name" value="RESPONSE_REGULATORY"/>
    <property type="match status" value="2"/>
</dbReference>
<dbReference type="SMART" id="SM00387">
    <property type="entry name" value="HATPase_c"/>
    <property type="match status" value="1"/>
</dbReference>
<evidence type="ECO:0000313" key="28">
    <source>
        <dbReference type="EMBL" id="RQH27497.1"/>
    </source>
</evidence>
<proteinExistence type="inferred from homology"/>
<dbReference type="InterPro" id="IPR013655">
    <property type="entry name" value="PAS_fold_3"/>
</dbReference>
<evidence type="ECO:0000259" key="27">
    <source>
        <dbReference type="PROSITE" id="PS50894"/>
    </source>
</evidence>
<evidence type="ECO:0000256" key="10">
    <source>
        <dbReference type="ARBA" id="ARBA00022777"/>
    </source>
</evidence>
<evidence type="ECO:0000256" key="7">
    <source>
        <dbReference type="ARBA" id="ARBA00022679"/>
    </source>
</evidence>
<keyword evidence="6 19" id="KW-0597">Phosphoprotein</keyword>
<comment type="subcellular location">
    <subcellularLocation>
        <location evidence="2">Cell membrane</location>
        <topology evidence="2">Multi-pass membrane protein</topology>
    </subcellularLocation>
</comment>
<dbReference type="SUPFAM" id="SSF52172">
    <property type="entry name" value="CheY-like"/>
    <property type="match status" value="2"/>
</dbReference>
<evidence type="ECO:0000259" key="24">
    <source>
        <dbReference type="PROSITE" id="PS50112"/>
    </source>
</evidence>
<keyword evidence="5" id="KW-1003">Cell membrane</keyword>
<dbReference type="InterPro" id="IPR003661">
    <property type="entry name" value="HisK_dim/P_dom"/>
</dbReference>
<keyword evidence="8 21" id="KW-0812">Transmembrane</keyword>
<dbReference type="InterPro" id="IPR011006">
    <property type="entry name" value="CheY-like_superfamily"/>
</dbReference>
<dbReference type="PRINTS" id="PR00344">
    <property type="entry name" value="BCTRLSENSOR"/>
</dbReference>
<evidence type="ECO:0000256" key="11">
    <source>
        <dbReference type="ARBA" id="ARBA00022840"/>
    </source>
</evidence>
<dbReference type="PROSITE" id="PS50885">
    <property type="entry name" value="HAMP"/>
    <property type="match status" value="1"/>
</dbReference>
<dbReference type="CDD" id="cd00130">
    <property type="entry name" value="PAS"/>
    <property type="match status" value="1"/>
</dbReference>
<dbReference type="Gene3D" id="6.10.340.10">
    <property type="match status" value="1"/>
</dbReference>
<evidence type="ECO:0000256" key="21">
    <source>
        <dbReference type="SAM" id="Phobius"/>
    </source>
</evidence>
<feature type="domain" description="PAS" evidence="24">
    <location>
        <begin position="361"/>
        <end position="431"/>
    </location>
</feature>
<dbReference type="InterPro" id="IPR003660">
    <property type="entry name" value="HAMP_dom"/>
</dbReference>
<feature type="domain" description="HPt" evidence="27">
    <location>
        <begin position="1285"/>
        <end position="1381"/>
    </location>
</feature>
<dbReference type="InterPro" id="IPR035965">
    <property type="entry name" value="PAS-like_dom_sf"/>
</dbReference>
<dbReference type="SUPFAM" id="SSF55781">
    <property type="entry name" value="GAF domain-like"/>
    <property type="match status" value="1"/>
</dbReference>
<comment type="catalytic activity">
    <reaction evidence="1">
        <text>ATP + protein L-histidine = ADP + protein N-phospho-L-histidine.</text>
        <dbReference type="EC" id="2.7.13.3"/>
    </reaction>
</comment>
<accession>A0A3N6R6U0</accession>
<dbReference type="Pfam" id="PF00072">
    <property type="entry name" value="Response_reg"/>
    <property type="match status" value="2"/>
</dbReference>
<dbReference type="InterPro" id="IPR005467">
    <property type="entry name" value="His_kinase_dom"/>
</dbReference>
<dbReference type="SUPFAM" id="SSF55874">
    <property type="entry name" value="ATPase domain of HSP90 chaperone/DNA topoisomerase II/histidine kinase"/>
    <property type="match status" value="1"/>
</dbReference>
<keyword evidence="14 21" id="KW-0472">Membrane</keyword>